<sequence length="347" mass="38542">MQAAHIINTVRKDDQRKWAVEELLTQQRLQASSYFELDSIINCILLEASYHVQWDVYGTFCIVPAEDDAQAMLAALKTSNQKWIVNEALPRPFRPLNVSLAPFYQPKWDVVVLHPQGFLPDGETLPFAEGRYFHTPTSPPPQNTVTWTYWIPLGDQLVSASNPNIPFPPFTPQDARSRTQTTLPPISSLAMVVNAHAKLQSFMTRHSAEATPRIRMFAKLVSELMDEIFFVPEGYHSPLDKLLTLQVPSQSPPVPGAPSIGAVLGTAIPPALESGQSSASFDPMQELDAPEHPDEDDGLTDSEFRLLAQQACDPKLKPRDRSNAAAMLIGGVHAFANPRVMERLAWV</sequence>
<evidence type="ECO:0000313" key="2">
    <source>
        <dbReference type="EMBL" id="KIM37120.1"/>
    </source>
</evidence>
<dbReference type="Proteomes" id="UP000053424">
    <property type="component" value="Unassembled WGS sequence"/>
</dbReference>
<reference evidence="2 3" key="1">
    <citation type="submission" date="2014-04" db="EMBL/GenBank/DDBJ databases">
        <authorList>
            <consortium name="DOE Joint Genome Institute"/>
            <person name="Kuo A."/>
            <person name="Gay G."/>
            <person name="Dore J."/>
            <person name="Kohler A."/>
            <person name="Nagy L.G."/>
            <person name="Floudas D."/>
            <person name="Copeland A."/>
            <person name="Barry K.W."/>
            <person name="Cichocki N."/>
            <person name="Veneault-Fourrey C."/>
            <person name="LaButti K."/>
            <person name="Lindquist E.A."/>
            <person name="Lipzen A."/>
            <person name="Lundell T."/>
            <person name="Morin E."/>
            <person name="Murat C."/>
            <person name="Sun H."/>
            <person name="Tunlid A."/>
            <person name="Henrissat B."/>
            <person name="Grigoriev I.V."/>
            <person name="Hibbett D.S."/>
            <person name="Martin F."/>
            <person name="Nordberg H.P."/>
            <person name="Cantor M.N."/>
            <person name="Hua S.X."/>
        </authorList>
    </citation>
    <scope>NUCLEOTIDE SEQUENCE [LARGE SCALE GENOMIC DNA]</scope>
    <source>
        <strain evidence="3">h7</strain>
    </source>
</reference>
<keyword evidence="3" id="KW-1185">Reference proteome</keyword>
<dbReference type="HOGENOM" id="CLU_799397_0_0_1"/>
<proteinExistence type="predicted"/>
<evidence type="ECO:0000256" key="1">
    <source>
        <dbReference type="SAM" id="MobiDB-lite"/>
    </source>
</evidence>
<organism evidence="2 3">
    <name type="scientific">Hebeloma cylindrosporum</name>
    <dbReference type="NCBI Taxonomy" id="76867"/>
    <lineage>
        <taxon>Eukaryota</taxon>
        <taxon>Fungi</taxon>
        <taxon>Dikarya</taxon>
        <taxon>Basidiomycota</taxon>
        <taxon>Agaricomycotina</taxon>
        <taxon>Agaricomycetes</taxon>
        <taxon>Agaricomycetidae</taxon>
        <taxon>Agaricales</taxon>
        <taxon>Agaricineae</taxon>
        <taxon>Hymenogastraceae</taxon>
        <taxon>Hebeloma</taxon>
    </lineage>
</organism>
<reference evidence="3" key="2">
    <citation type="submission" date="2015-01" db="EMBL/GenBank/DDBJ databases">
        <title>Evolutionary Origins and Diversification of the Mycorrhizal Mutualists.</title>
        <authorList>
            <consortium name="DOE Joint Genome Institute"/>
            <consortium name="Mycorrhizal Genomics Consortium"/>
            <person name="Kohler A."/>
            <person name="Kuo A."/>
            <person name="Nagy L.G."/>
            <person name="Floudas D."/>
            <person name="Copeland A."/>
            <person name="Barry K.W."/>
            <person name="Cichocki N."/>
            <person name="Veneault-Fourrey C."/>
            <person name="LaButti K."/>
            <person name="Lindquist E.A."/>
            <person name="Lipzen A."/>
            <person name="Lundell T."/>
            <person name="Morin E."/>
            <person name="Murat C."/>
            <person name="Riley R."/>
            <person name="Ohm R."/>
            <person name="Sun H."/>
            <person name="Tunlid A."/>
            <person name="Henrissat B."/>
            <person name="Grigoriev I.V."/>
            <person name="Hibbett D.S."/>
            <person name="Martin F."/>
        </authorList>
    </citation>
    <scope>NUCLEOTIDE SEQUENCE [LARGE SCALE GENOMIC DNA]</scope>
    <source>
        <strain evidence="3">h7</strain>
    </source>
</reference>
<name>A0A0C3BKA1_HEBCY</name>
<dbReference type="OrthoDB" id="3026078at2759"/>
<dbReference type="EMBL" id="KN831799">
    <property type="protein sequence ID" value="KIM37120.1"/>
    <property type="molecule type" value="Genomic_DNA"/>
</dbReference>
<feature type="region of interest" description="Disordered" evidence="1">
    <location>
        <begin position="274"/>
        <end position="299"/>
    </location>
</feature>
<accession>A0A0C3BKA1</accession>
<protein>
    <submittedName>
        <fullName evidence="2">Uncharacterized protein</fullName>
    </submittedName>
</protein>
<dbReference type="AlphaFoldDB" id="A0A0C3BKA1"/>
<evidence type="ECO:0000313" key="3">
    <source>
        <dbReference type="Proteomes" id="UP000053424"/>
    </source>
</evidence>
<gene>
    <name evidence="2" type="ORF">M413DRAFT_278282</name>
</gene>